<keyword evidence="3" id="KW-1185">Reference proteome</keyword>
<organism evidence="2 3">
    <name type="scientific">Sordaria brevicollis</name>
    <dbReference type="NCBI Taxonomy" id="83679"/>
    <lineage>
        <taxon>Eukaryota</taxon>
        <taxon>Fungi</taxon>
        <taxon>Dikarya</taxon>
        <taxon>Ascomycota</taxon>
        <taxon>Pezizomycotina</taxon>
        <taxon>Sordariomycetes</taxon>
        <taxon>Sordariomycetidae</taxon>
        <taxon>Sordariales</taxon>
        <taxon>Sordariaceae</taxon>
        <taxon>Sordaria</taxon>
    </lineage>
</organism>
<name>A0AAE0PBK8_SORBR</name>
<reference evidence="2" key="1">
    <citation type="journal article" date="2023" name="Mol. Phylogenet. Evol.">
        <title>Genome-scale phylogeny and comparative genomics of the fungal order Sordariales.</title>
        <authorList>
            <person name="Hensen N."/>
            <person name="Bonometti L."/>
            <person name="Westerberg I."/>
            <person name="Brannstrom I.O."/>
            <person name="Guillou S."/>
            <person name="Cros-Aarteil S."/>
            <person name="Calhoun S."/>
            <person name="Haridas S."/>
            <person name="Kuo A."/>
            <person name="Mondo S."/>
            <person name="Pangilinan J."/>
            <person name="Riley R."/>
            <person name="LaButti K."/>
            <person name="Andreopoulos B."/>
            <person name="Lipzen A."/>
            <person name="Chen C."/>
            <person name="Yan M."/>
            <person name="Daum C."/>
            <person name="Ng V."/>
            <person name="Clum A."/>
            <person name="Steindorff A."/>
            <person name="Ohm R.A."/>
            <person name="Martin F."/>
            <person name="Silar P."/>
            <person name="Natvig D.O."/>
            <person name="Lalanne C."/>
            <person name="Gautier V."/>
            <person name="Ament-Velasquez S.L."/>
            <person name="Kruys A."/>
            <person name="Hutchinson M.I."/>
            <person name="Powell A.J."/>
            <person name="Barry K."/>
            <person name="Miller A.N."/>
            <person name="Grigoriev I.V."/>
            <person name="Debuchy R."/>
            <person name="Gladieux P."/>
            <person name="Hiltunen Thoren M."/>
            <person name="Johannesson H."/>
        </authorList>
    </citation>
    <scope>NUCLEOTIDE SEQUENCE</scope>
    <source>
        <strain evidence="2">FGSC 1904</strain>
    </source>
</reference>
<dbReference type="Proteomes" id="UP001281003">
    <property type="component" value="Unassembled WGS sequence"/>
</dbReference>
<evidence type="ECO:0000313" key="2">
    <source>
        <dbReference type="EMBL" id="KAK3396797.1"/>
    </source>
</evidence>
<evidence type="ECO:0000256" key="1">
    <source>
        <dbReference type="SAM" id="SignalP"/>
    </source>
</evidence>
<dbReference type="AlphaFoldDB" id="A0AAE0PBK8"/>
<comment type="caution">
    <text evidence="2">The sequence shown here is derived from an EMBL/GenBank/DDBJ whole genome shotgun (WGS) entry which is preliminary data.</text>
</comment>
<evidence type="ECO:0000313" key="3">
    <source>
        <dbReference type="Proteomes" id="UP001281003"/>
    </source>
</evidence>
<sequence length="174" mass="18695">MVALPSLLSVTSLLGFLGQSQIRSEKRAWDPEVKCHRENIVKVDGAVTCISKLLKKGPVPCETYKPTAPAAGLMNLAVNMPVWCHSGLLVLAPFNQANITGNEDKWPTCVEVAQTASVILDTCTDASDNKVAGEREKDLTGRKIGVAIRILDLLPPMPSVPLPEVEQARESVGP</sequence>
<feature type="chain" id="PRO_5041924560" evidence="1">
    <location>
        <begin position="23"/>
        <end position="174"/>
    </location>
</feature>
<accession>A0AAE0PBK8</accession>
<protein>
    <submittedName>
        <fullName evidence="2">Uncharacterized protein</fullName>
    </submittedName>
</protein>
<proteinExistence type="predicted"/>
<feature type="signal peptide" evidence="1">
    <location>
        <begin position="1"/>
        <end position="22"/>
    </location>
</feature>
<reference evidence="2" key="2">
    <citation type="submission" date="2023-07" db="EMBL/GenBank/DDBJ databases">
        <authorList>
            <consortium name="Lawrence Berkeley National Laboratory"/>
            <person name="Haridas S."/>
            <person name="Hensen N."/>
            <person name="Bonometti L."/>
            <person name="Westerberg I."/>
            <person name="Brannstrom I.O."/>
            <person name="Guillou S."/>
            <person name="Cros-Aarteil S."/>
            <person name="Calhoun S."/>
            <person name="Kuo A."/>
            <person name="Mondo S."/>
            <person name="Pangilinan J."/>
            <person name="Riley R."/>
            <person name="LaButti K."/>
            <person name="Andreopoulos B."/>
            <person name="Lipzen A."/>
            <person name="Chen C."/>
            <person name="Yanf M."/>
            <person name="Daum C."/>
            <person name="Ng V."/>
            <person name="Clum A."/>
            <person name="Steindorff A."/>
            <person name="Ohm R."/>
            <person name="Martin F."/>
            <person name="Silar P."/>
            <person name="Natvig D."/>
            <person name="Lalanne C."/>
            <person name="Gautier V."/>
            <person name="Ament-velasquez S.L."/>
            <person name="Kruys A."/>
            <person name="Hutchinson M.I."/>
            <person name="Powell A.J."/>
            <person name="Barry K."/>
            <person name="Miller A.N."/>
            <person name="Grigoriev I.V."/>
            <person name="Debuchy R."/>
            <person name="Gladieux P."/>
            <person name="Thoren M.H."/>
            <person name="Johannesson H."/>
        </authorList>
    </citation>
    <scope>NUCLEOTIDE SEQUENCE</scope>
    <source>
        <strain evidence="2">FGSC 1904</strain>
    </source>
</reference>
<gene>
    <name evidence="2" type="ORF">B0T20DRAFT_243349</name>
</gene>
<keyword evidence="1" id="KW-0732">Signal</keyword>
<dbReference type="EMBL" id="JAUTDP010000008">
    <property type="protein sequence ID" value="KAK3396797.1"/>
    <property type="molecule type" value="Genomic_DNA"/>
</dbReference>